<evidence type="ECO:0000256" key="1">
    <source>
        <dbReference type="ARBA" id="ARBA00005367"/>
    </source>
</evidence>
<evidence type="ECO:0000313" key="4">
    <source>
        <dbReference type="Proteomes" id="UP001595621"/>
    </source>
</evidence>
<protein>
    <recommendedName>
        <fullName evidence="2">UPF0231 protein ACFOE0_04610</fullName>
    </recommendedName>
</protein>
<comment type="similarity">
    <text evidence="1 2">Belongs to the UPF0231 family.</text>
</comment>
<dbReference type="HAMAP" id="MF_01053">
    <property type="entry name" value="UPF0231"/>
    <property type="match status" value="1"/>
</dbReference>
<proteinExistence type="inferred from homology"/>
<keyword evidence="4" id="KW-1185">Reference proteome</keyword>
<organism evidence="3 4">
    <name type="scientific">Shewanella submarina</name>
    <dbReference type="NCBI Taxonomy" id="2016376"/>
    <lineage>
        <taxon>Bacteria</taxon>
        <taxon>Pseudomonadati</taxon>
        <taxon>Pseudomonadota</taxon>
        <taxon>Gammaproteobacteria</taxon>
        <taxon>Alteromonadales</taxon>
        <taxon>Shewanellaceae</taxon>
        <taxon>Shewanella</taxon>
    </lineage>
</organism>
<comment type="caution">
    <text evidence="3">The sequence shown here is derived from an EMBL/GenBank/DDBJ whole genome shotgun (WGS) entry which is preliminary data.</text>
</comment>
<dbReference type="InterPro" id="IPR008249">
    <property type="entry name" value="UPF0231"/>
</dbReference>
<name>A0ABV7GAQ7_9GAMM</name>
<reference evidence="4" key="1">
    <citation type="journal article" date="2019" name="Int. J. Syst. Evol. Microbiol.">
        <title>The Global Catalogue of Microorganisms (GCM) 10K type strain sequencing project: providing services to taxonomists for standard genome sequencing and annotation.</title>
        <authorList>
            <consortium name="The Broad Institute Genomics Platform"/>
            <consortium name="The Broad Institute Genome Sequencing Center for Infectious Disease"/>
            <person name="Wu L."/>
            <person name="Ma J."/>
        </authorList>
    </citation>
    <scope>NUCLEOTIDE SEQUENCE [LARGE SCALE GENOMIC DNA]</scope>
    <source>
        <strain evidence="4">KCTC 52277</strain>
    </source>
</reference>
<dbReference type="EMBL" id="JBHRTD010000006">
    <property type="protein sequence ID" value="MFC3137468.1"/>
    <property type="molecule type" value="Genomic_DNA"/>
</dbReference>
<dbReference type="PIRSF" id="PIRSF006287">
    <property type="entry name" value="UCP006287"/>
    <property type="match status" value="1"/>
</dbReference>
<evidence type="ECO:0000256" key="2">
    <source>
        <dbReference type="HAMAP-Rule" id="MF_01053"/>
    </source>
</evidence>
<dbReference type="Proteomes" id="UP001595621">
    <property type="component" value="Unassembled WGS sequence"/>
</dbReference>
<gene>
    <name evidence="3" type="ORF">ACFOE0_04610</name>
</gene>
<accession>A0ABV7GAQ7</accession>
<sequence length="122" mass="13809">MDYEFRRNSLDGSVLALFSMDHEALGRWLSEELGEDEAKLSAVLQAIAQLQAGELEHYQLVGRDLTLEMDKEQAVVAANVLGFEEEHDLQEFMNLYDAESIANCGLEDLQLVLESWREFLGS</sequence>
<dbReference type="RefSeq" id="WP_248935254.1">
    <property type="nucleotide sequence ID" value="NZ_JAKILF010000002.1"/>
</dbReference>
<evidence type="ECO:0000313" key="3">
    <source>
        <dbReference type="EMBL" id="MFC3137468.1"/>
    </source>
</evidence>
<dbReference type="Pfam" id="PF06062">
    <property type="entry name" value="UPF0231"/>
    <property type="match status" value="1"/>
</dbReference>